<dbReference type="EC" id="6.3.4.5" evidence="3"/>
<feature type="domain" description="Arginosuccinate synthase C-terminal" evidence="14">
    <location>
        <begin position="738"/>
        <end position="961"/>
    </location>
</feature>
<dbReference type="PROSITE" id="PS00564">
    <property type="entry name" value="ARGININOSUCCIN_SYN_1"/>
    <property type="match status" value="1"/>
</dbReference>
<dbReference type="Proteomes" id="UP000308549">
    <property type="component" value="Unassembled WGS sequence"/>
</dbReference>
<feature type="compositionally biased region" description="Acidic residues" evidence="12">
    <location>
        <begin position="157"/>
        <end position="168"/>
    </location>
</feature>
<dbReference type="SUPFAM" id="SSF52402">
    <property type="entry name" value="Adenine nucleotide alpha hydrolases-like"/>
    <property type="match status" value="1"/>
</dbReference>
<dbReference type="InterPro" id="IPR023434">
    <property type="entry name" value="Arginosuc_synth_type_1_subfam"/>
</dbReference>
<dbReference type="UniPathway" id="UPA00068">
    <property type="reaction ID" value="UER00113"/>
</dbReference>
<evidence type="ECO:0000256" key="10">
    <source>
        <dbReference type="ARBA" id="ARBA00029916"/>
    </source>
</evidence>
<keyword evidence="16" id="KW-1185">Reference proteome</keyword>
<sequence length="975" mass="109205">MTERPDLSLPMRVPEMEQYHDSPEDILPFALYTLCNLRNDRLEAYRELCTTDVETDSVKLPPRSDFQNESLRSIVDYHVGLGRAGDFDPVYFIVCAYAECSTVVFVTLDEDLNCKPDLMWTRMDESGLLGVNLQIGNTDWGEAKEGDLGGPQNRDEGEGDDGEGEQEADYGAPSPVGFHIQLYTTDGVDGKRLACNIQPGPKSRQDDTSRHTCKLHFLVRVENRDAARHAADLHPSRCARHPTLHKKYFLIADDPNFLQSGVLLVQVDWDGVIEGKTSKQLHEVGRNAVVQTQRAEVPQTAKRAAVGLLAMIAQGYQKWSVKHKQFAVYGIDYPDGCIKLCNAVDPQWSKRGHGQERVASGGLIDANRAGRDAHFWLTLLRMHLKFCEKQRFVPNFVPSHFIWCGEQPARPESQVEIVRLDWDGNTQSFQAFLGGYEDKTSHLQVTASSAHKTLTDVVEGGENSYKGDRNSQEQHLLDLYVKLDALPSDIRTQNLGAKGEDDKGGQGGEYSGGDGDGEDGDEDEFDYVMDNLAIMEDPVVEILHRLCKYLYLHIVQDVRAMAKGKVCLAYSGGLDTSCILRYLLDEGYEVVAFMADVGQEEDFQAAKDKALKIGASQCYIEDLRREFIEELCYPAIASNAIYENVYLLGTSLARPVIARAQIAVAQKEGCFAVSHGCTGKGNDQVRFELAFYALQPSIVVIAPWRDPVFYNKFKGRNDLLDYAASKGIPVTSTKSKPWSMDENLAHCSYEAGILEDPNTSPPEDMWKLTVDPTKAPNEPEDFTLHFKKGLPVKLECKDGNKTDPVDLFLTANAIARRNGVGRLDIVENRFIGLKSRGCYETPGLTMLRQAHIDLEGLVMDREVRALRDQFLTFNYAKLLYNGLYFAPEREFLEESITASQKNVNGSVRCRAYKGMCYIMGRWSETEKLYDESESSMDEIGDFQPQDTTGFISVNAIRLKKYGKAKEESGESLVKH</sequence>
<keyword evidence="5" id="KW-0055">Arginine biosynthesis</keyword>
<comment type="subunit">
    <text evidence="2">Homotetramer.</text>
</comment>
<dbReference type="OrthoDB" id="1688907at2759"/>
<dbReference type="GO" id="GO:0000053">
    <property type="term" value="P:argininosuccinate metabolic process"/>
    <property type="evidence" value="ECO:0007669"/>
    <property type="project" value="TreeGrafter"/>
</dbReference>
<feature type="region of interest" description="Disordered" evidence="12">
    <location>
        <begin position="140"/>
        <end position="176"/>
    </location>
</feature>
<keyword evidence="6" id="KW-0436">Ligase</keyword>
<evidence type="ECO:0000259" key="14">
    <source>
        <dbReference type="Pfam" id="PF20979"/>
    </source>
</evidence>
<evidence type="ECO:0000256" key="11">
    <source>
        <dbReference type="ARBA" id="ARBA00060987"/>
    </source>
</evidence>
<dbReference type="Pfam" id="PF00764">
    <property type="entry name" value="Arginosuc_synth"/>
    <property type="match status" value="1"/>
</dbReference>
<evidence type="ECO:0000256" key="5">
    <source>
        <dbReference type="ARBA" id="ARBA00022571"/>
    </source>
</evidence>
<dbReference type="SUPFAM" id="SSF69864">
    <property type="entry name" value="Argininosuccinate synthetase, C-terminal domain"/>
    <property type="match status" value="1"/>
</dbReference>
<comment type="caution">
    <text evidence="15">The sequence shown here is derived from an EMBL/GenBank/DDBJ whole genome shotgun (WGS) entry which is preliminary data.</text>
</comment>
<keyword evidence="9" id="KW-0067">ATP-binding</keyword>
<evidence type="ECO:0000256" key="8">
    <source>
        <dbReference type="ARBA" id="ARBA00022741"/>
    </source>
</evidence>
<organism evidence="15 16">
    <name type="scientific">Salinomyces thailandicus</name>
    <dbReference type="NCBI Taxonomy" id="706561"/>
    <lineage>
        <taxon>Eukaryota</taxon>
        <taxon>Fungi</taxon>
        <taxon>Dikarya</taxon>
        <taxon>Ascomycota</taxon>
        <taxon>Pezizomycotina</taxon>
        <taxon>Dothideomycetes</taxon>
        <taxon>Dothideomycetidae</taxon>
        <taxon>Mycosphaerellales</taxon>
        <taxon>Teratosphaeriaceae</taxon>
        <taxon>Salinomyces</taxon>
    </lineage>
</organism>
<dbReference type="CDD" id="cd01999">
    <property type="entry name" value="ASS"/>
    <property type="match status" value="1"/>
</dbReference>
<dbReference type="GO" id="GO:0004055">
    <property type="term" value="F:argininosuccinate synthase activity"/>
    <property type="evidence" value="ECO:0007669"/>
    <property type="project" value="UniProtKB-EC"/>
</dbReference>
<comment type="similarity">
    <text evidence="11">Belongs to the argininosuccinate synthase family. Type 1 subfamily.</text>
</comment>
<dbReference type="InterPro" id="IPR048268">
    <property type="entry name" value="Arginosuc_syn_C"/>
</dbReference>
<dbReference type="AlphaFoldDB" id="A0A4U0U155"/>
<keyword evidence="8" id="KW-0547">Nucleotide-binding</keyword>
<dbReference type="GO" id="GO:0006526">
    <property type="term" value="P:L-arginine biosynthetic process"/>
    <property type="evidence" value="ECO:0007669"/>
    <property type="project" value="UniProtKB-UniPathway"/>
</dbReference>
<evidence type="ECO:0000313" key="15">
    <source>
        <dbReference type="EMBL" id="TKA28424.1"/>
    </source>
</evidence>
<gene>
    <name evidence="15" type="ORF">B0A50_03891</name>
</gene>
<dbReference type="PROSITE" id="PS00565">
    <property type="entry name" value="ARGININOSUCCIN_SYN_2"/>
    <property type="match status" value="1"/>
</dbReference>
<protein>
    <recommendedName>
        <fullName evidence="4">Argininosuccinate synthase</fullName>
        <ecNumber evidence="3">6.3.4.5</ecNumber>
    </recommendedName>
    <alternativeName>
        <fullName evidence="10">Citrulline--aspartate ligase</fullName>
    </alternativeName>
</protein>
<dbReference type="InterPro" id="IPR018223">
    <property type="entry name" value="Arginosuc_synth_CS"/>
</dbReference>
<evidence type="ECO:0000256" key="2">
    <source>
        <dbReference type="ARBA" id="ARBA00011881"/>
    </source>
</evidence>
<evidence type="ECO:0000313" key="16">
    <source>
        <dbReference type="Proteomes" id="UP000308549"/>
    </source>
</evidence>
<feature type="compositionally biased region" description="Gly residues" evidence="12">
    <location>
        <begin position="505"/>
        <end position="514"/>
    </location>
</feature>
<evidence type="ECO:0000256" key="4">
    <source>
        <dbReference type="ARBA" id="ARBA00014810"/>
    </source>
</evidence>
<feature type="region of interest" description="Disordered" evidence="12">
    <location>
        <begin position="493"/>
        <end position="522"/>
    </location>
</feature>
<dbReference type="NCBIfam" id="TIGR00032">
    <property type="entry name" value="argG"/>
    <property type="match status" value="1"/>
</dbReference>
<evidence type="ECO:0000259" key="13">
    <source>
        <dbReference type="Pfam" id="PF00764"/>
    </source>
</evidence>
<dbReference type="GO" id="GO:0000050">
    <property type="term" value="P:urea cycle"/>
    <property type="evidence" value="ECO:0007669"/>
    <property type="project" value="TreeGrafter"/>
</dbReference>
<feature type="domain" description="Arginosuccinate synthase-like N-terminal" evidence="13">
    <location>
        <begin position="565"/>
        <end position="729"/>
    </location>
</feature>
<name>A0A4U0U155_9PEZI</name>
<evidence type="ECO:0000256" key="9">
    <source>
        <dbReference type="ARBA" id="ARBA00022840"/>
    </source>
</evidence>
<dbReference type="FunFam" id="3.40.50.620:FF:000019">
    <property type="entry name" value="Argininosuccinate synthase"/>
    <property type="match status" value="1"/>
</dbReference>
<dbReference type="Pfam" id="PF20979">
    <property type="entry name" value="Arginosuc_syn_C"/>
    <property type="match status" value="1"/>
</dbReference>
<dbReference type="Gene3D" id="3.40.50.620">
    <property type="entry name" value="HUPs"/>
    <property type="match status" value="1"/>
</dbReference>
<dbReference type="GO" id="GO:0005737">
    <property type="term" value="C:cytoplasm"/>
    <property type="evidence" value="ECO:0007669"/>
    <property type="project" value="TreeGrafter"/>
</dbReference>
<dbReference type="Gene3D" id="3.90.1260.10">
    <property type="entry name" value="Argininosuccinate synthetase, chain A, domain 2"/>
    <property type="match status" value="1"/>
</dbReference>
<keyword evidence="7" id="KW-0028">Amino-acid biosynthesis</keyword>
<dbReference type="GO" id="GO:0005524">
    <property type="term" value="F:ATP binding"/>
    <property type="evidence" value="ECO:0007669"/>
    <property type="project" value="UniProtKB-KW"/>
</dbReference>
<dbReference type="InterPro" id="IPR048267">
    <property type="entry name" value="Arginosuc_syn_N"/>
</dbReference>
<reference evidence="15 16" key="1">
    <citation type="submission" date="2017-03" db="EMBL/GenBank/DDBJ databases">
        <title>Genomes of endolithic fungi from Antarctica.</title>
        <authorList>
            <person name="Coleine C."/>
            <person name="Masonjones S."/>
            <person name="Stajich J.E."/>
        </authorList>
    </citation>
    <scope>NUCLEOTIDE SEQUENCE [LARGE SCALE GENOMIC DNA]</scope>
    <source>
        <strain evidence="15 16">CCFEE 6315</strain>
    </source>
</reference>
<dbReference type="PANTHER" id="PTHR11587:SF2">
    <property type="entry name" value="ARGININOSUCCINATE SYNTHASE"/>
    <property type="match status" value="1"/>
</dbReference>
<dbReference type="NCBIfam" id="NF001770">
    <property type="entry name" value="PRK00509.1"/>
    <property type="match status" value="1"/>
</dbReference>
<evidence type="ECO:0000256" key="7">
    <source>
        <dbReference type="ARBA" id="ARBA00022605"/>
    </source>
</evidence>
<comment type="pathway">
    <text evidence="1">Amino-acid biosynthesis; L-arginine biosynthesis; L-arginine from L-ornithine and carbamoyl phosphate: step 2/3.</text>
</comment>
<accession>A0A4U0U155</accession>
<dbReference type="FunFam" id="3.90.1260.10:FF:000003">
    <property type="entry name" value="Argininosuccinate synthase"/>
    <property type="match status" value="1"/>
</dbReference>
<evidence type="ECO:0000256" key="1">
    <source>
        <dbReference type="ARBA" id="ARBA00004967"/>
    </source>
</evidence>
<dbReference type="InterPro" id="IPR001518">
    <property type="entry name" value="Arginosuc_synth"/>
</dbReference>
<evidence type="ECO:0000256" key="12">
    <source>
        <dbReference type="SAM" id="MobiDB-lite"/>
    </source>
</evidence>
<dbReference type="HAMAP" id="MF_00005">
    <property type="entry name" value="Arg_succ_synth_type1"/>
    <property type="match status" value="1"/>
</dbReference>
<proteinExistence type="inferred from homology"/>
<dbReference type="PANTHER" id="PTHR11587">
    <property type="entry name" value="ARGININOSUCCINATE SYNTHASE"/>
    <property type="match status" value="1"/>
</dbReference>
<evidence type="ECO:0000256" key="3">
    <source>
        <dbReference type="ARBA" id="ARBA00012286"/>
    </source>
</evidence>
<evidence type="ECO:0000256" key="6">
    <source>
        <dbReference type="ARBA" id="ARBA00022598"/>
    </source>
</evidence>
<dbReference type="InterPro" id="IPR014729">
    <property type="entry name" value="Rossmann-like_a/b/a_fold"/>
</dbReference>
<dbReference type="EMBL" id="NAJL01000018">
    <property type="protein sequence ID" value="TKA28424.1"/>
    <property type="molecule type" value="Genomic_DNA"/>
</dbReference>
<dbReference type="InterPro" id="IPR024074">
    <property type="entry name" value="AS_cat/multimer_dom_body"/>
</dbReference>